<protein>
    <submittedName>
        <fullName evidence="1">Phosphoribosylformylglycinamidine synthase subunit PurQ</fullName>
        <ecNumber evidence="1">6.3.5.3</ecNumber>
    </submittedName>
</protein>
<dbReference type="SUPFAM" id="SSF52317">
    <property type="entry name" value="Class I glutamine amidotransferase-like"/>
    <property type="match status" value="1"/>
</dbReference>
<evidence type="ECO:0000313" key="1">
    <source>
        <dbReference type="EMBL" id="MPM44515.1"/>
    </source>
</evidence>
<gene>
    <name evidence="1" type="primary">purQ_13</name>
    <name evidence="1" type="ORF">SDC9_91193</name>
</gene>
<dbReference type="EMBL" id="VSSQ01010507">
    <property type="protein sequence ID" value="MPM44515.1"/>
    <property type="molecule type" value="Genomic_DNA"/>
</dbReference>
<reference evidence="1" key="1">
    <citation type="submission" date="2019-08" db="EMBL/GenBank/DDBJ databases">
        <authorList>
            <person name="Kucharzyk K."/>
            <person name="Murdoch R.W."/>
            <person name="Higgins S."/>
            <person name="Loffler F."/>
        </authorList>
    </citation>
    <scope>NUCLEOTIDE SEQUENCE</scope>
</reference>
<keyword evidence="1" id="KW-0436">Ligase</keyword>
<dbReference type="AlphaFoldDB" id="A0A644ZUG4"/>
<dbReference type="Gene3D" id="3.40.50.880">
    <property type="match status" value="1"/>
</dbReference>
<dbReference type="GO" id="GO:0005737">
    <property type="term" value="C:cytoplasm"/>
    <property type="evidence" value="ECO:0007669"/>
    <property type="project" value="TreeGrafter"/>
</dbReference>
<dbReference type="SMART" id="SM01211">
    <property type="entry name" value="GATase_5"/>
    <property type="match status" value="1"/>
</dbReference>
<name>A0A644ZUG4_9ZZZZ</name>
<dbReference type="EC" id="6.3.5.3" evidence="1"/>
<dbReference type="GO" id="GO:0004642">
    <property type="term" value="F:phosphoribosylformylglycinamidine synthase activity"/>
    <property type="evidence" value="ECO:0007669"/>
    <property type="project" value="UniProtKB-EC"/>
</dbReference>
<dbReference type="PANTHER" id="PTHR10099">
    <property type="entry name" value="PHOSPHORIBOSYLFORMYLGLYCINAMIDINE SYNTHASE"/>
    <property type="match status" value="1"/>
</dbReference>
<dbReference type="InterPro" id="IPR029062">
    <property type="entry name" value="Class_I_gatase-like"/>
</dbReference>
<dbReference type="PROSITE" id="PS51273">
    <property type="entry name" value="GATASE_TYPE_1"/>
    <property type="match status" value="1"/>
</dbReference>
<proteinExistence type="predicted"/>
<dbReference type="PANTHER" id="PTHR10099:SF1">
    <property type="entry name" value="PHOSPHORIBOSYLFORMYLGLYCINAMIDINE SYNTHASE"/>
    <property type="match status" value="1"/>
</dbReference>
<dbReference type="Pfam" id="PF13507">
    <property type="entry name" value="GATase_5"/>
    <property type="match status" value="1"/>
</dbReference>
<accession>A0A644ZUG4</accession>
<organism evidence="1">
    <name type="scientific">bioreactor metagenome</name>
    <dbReference type="NCBI Taxonomy" id="1076179"/>
    <lineage>
        <taxon>unclassified sequences</taxon>
        <taxon>metagenomes</taxon>
        <taxon>ecological metagenomes</taxon>
    </lineage>
</organism>
<dbReference type="GO" id="GO:0006164">
    <property type="term" value="P:purine nucleotide biosynthetic process"/>
    <property type="evidence" value="ECO:0007669"/>
    <property type="project" value="TreeGrafter"/>
</dbReference>
<comment type="caution">
    <text evidence="1">The sequence shown here is derived from an EMBL/GenBank/DDBJ whole genome shotgun (WGS) entry which is preliminary data.</text>
</comment>
<sequence length="244" mass="26110">MERAGAAADVLVLRTGSPEATKESLLEFSKRLDGAQALFLPGGFSNGDEPDGSGKYITAFLRSQRAADALVRLLDQRDGLLLGICNGCQALIKLGLLPTGSLAEPSPNSPTLTFNRIGRHQSGIVRTKIVSNRSPWLMLAETGGVYSVPVSHGEGRFLCPPDVLHALAARGQIAAQYVDEQGNPSMDICANPNGSDMAVEAITSPDGRILGKMGHSERIGNGLYKNIPGRFDLRLFESLVRYYS</sequence>